<comment type="caution">
    <text evidence="2">The sequence shown here is derived from an EMBL/GenBank/DDBJ whole genome shotgun (WGS) entry which is preliminary data.</text>
</comment>
<dbReference type="InterPro" id="IPR027417">
    <property type="entry name" value="P-loop_NTPase"/>
</dbReference>
<evidence type="ECO:0000259" key="1">
    <source>
        <dbReference type="Pfam" id="PF09820"/>
    </source>
</evidence>
<dbReference type="PANTHER" id="PTHR34825">
    <property type="entry name" value="CONSERVED PROTEIN, WITH A WEAK D-GALACTARATE DEHYDRATASE/ALTRONATE HYDROLASE DOMAIN"/>
    <property type="match status" value="1"/>
</dbReference>
<dbReference type="Pfam" id="PF09820">
    <property type="entry name" value="AAA-ATPase_like"/>
    <property type="match status" value="1"/>
</dbReference>
<dbReference type="PATRIC" id="fig|55758.3.peg.2066"/>
<dbReference type="OrthoDB" id="74831at2157"/>
<dbReference type="AlphaFoldDB" id="A0A165Z4D1"/>
<organism evidence="2 3">
    <name type="scientific">Methanobrevibacter filiformis</name>
    <dbReference type="NCBI Taxonomy" id="55758"/>
    <lineage>
        <taxon>Archaea</taxon>
        <taxon>Methanobacteriati</taxon>
        <taxon>Methanobacteriota</taxon>
        <taxon>Methanomada group</taxon>
        <taxon>Methanobacteria</taxon>
        <taxon>Methanobacteriales</taxon>
        <taxon>Methanobacteriaceae</taxon>
        <taxon>Methanobrevibacter</taxon>
    </lineage>
</organism>
<dbReference type="PANTHER" id="PTHR34825:SF1">
    <property type="entry name" value="AAA-ATPASE-LIKE DOMAIN-CONTAINING PROTEIN"/>
    <property type="match status" value="1"/>
</dbReference>
<protein>
    <submittedName>
        <fullName evidence="2">Putative AAA-ATPase</fullName>
    </submittedName>
</protein>
<dbReference type="InterPro" id="IPR018631">
    <property type="entry name" value="AAA-ATPase-like_dom"/>
</dbReference>
<evidence type="ECO:0000313" key="3">
    <source>
        <dbReference type="Proteomes" id="UP000077066"/>
    </source>
</evidence>
<name>A0A165Z4D1_9EURY</name>
<keyword evidence="3" id="KW-1185">Reference proteome</keyword>
<dbReference type="Proteomes" id="UP000077066">
    <property type="component" value="Unassembled WGS sequence"/>
</dbReference>
<dbReference type="RefSeq" id="WP_066973893.1">
    <property type="nucleotide sequence ID" value="NZ_LWMT01000284.1"/>
</dbReference>
<proteinExistence type="predicted"/>
<sequence length="526" mass="61007">MKDLPLDIGTFPNLIEDGYIYVDKTRFIYEIYKPGKKFFLSRPRRFGKSLLVSTLEELFKGNKKLFEGLYIYDKWDWEKSYPIIKLDLGEKSYDTSDELKLSLNNFIKETAEEYQIKISGELLKDNFAKLIRSIYNKTGKKLVVLVDEYDKPIIDKINDFDMANGNRKVLNNFYGVLKSSEKFIQFIFLTGVTKFSKTSIFSGLNNVTDITLTYPCICGYTQEELEYYFKDYIAKFSEDNNISNCDLLSLIKEWYNGYSWDGENRVYNPYSILSLFFNGQFNNYWFESGTPSFLIDFIRNNNNNINVLFNPNKTIHGTFPNFHLKNLDFTTLLLQTGYLTIKEVDIVLGELPSYTLDIPNKEVNDSLFTSIITEYTNNDSLDVIFLARKILDEIIKIDNTGLQNSFNNLISSIPSLLYGNIKEKDLIESFYHGMLLSWFKLMGFFIQGEVLTSTGRLDAVLKKGDLVVIIEIKYSLIESLDKMVDKAISQIKDKKYYSPYTDYNVVLLGVAFGDRTVKSHLEFLNI</sequence>
<evidence type="ECO:0000313" key="2">
    <source>
        <dbReference type="EMBL" id="KZX10232.1"/>
    </source>
</evidence>
<dbReference type="InterPro" id="IPR012547">
    <property type="entry name" value="PDDEXK_9"/>
</dbReference>
<reference evidence="2 3" key="1">
    <citation type="submission" date="2016-04" db="EMBL/GenBank/DDBJ databases">
        <title>Genome sequence of Methanobrevibacter filiformis DSM 11501.</title>
        <authorList>
            <person name="Poehlein A."/>
            <person name="Seedorf H."/>
            <person name="Daniel R."/>
        </authorList>
    </citation>
    <scope>NUCLEOTIDE SEQUENCE [LARGE SCALE GENOMIC DNA]</scope>
    <source>
        <strain evidence="2 3">DSM 11501</strain>
    </source>
</reference>
<feature type="domain" description="AAA-ATPase-like" evidence="1">
    <location>
        <begin position="5"/>
        <end position="201"/>
    </location>
</feature>
<dbReference type="EMBL" id="LWMT01000284">
    <property type="protein sequence ID" value="KZX10232.1"/>
    <property type="molecule type" value="Genomic_DNA"/>
</dbReference>
<dbReference type="SUPFAM" id="SSF52540">
    <property type="entry name" value="P-loop containing nucleoside triphosphate hydrolases"/>
    <property type="match status" value="1"/>
</dbReference>
<dbReference type="Pfam" id="PF08011">
    <property type="entry name" value="PDDEXK_9"/>
    <property type="match status" value="1"/>
</dbReference>
<accession>A0A165Z4D1</accession>
<gene>
    <name evidence="2" type="ORF">MBFIL_18430</name>
</gene>